<dbReference type="PANTHER" id="PTHR37534">
    <property type="entry name" value="TRANSCRIPTIONAL ACTIVATOR PROTEIN UGA3"/>
    <property type="match status" value="1"/>
</dbReference>
<sequence length="620" mass="69276">MSAARGNKKLRGCEATVVTHAATVPRKAPYVSDPSNGASGTAVGQGKLACYRAARSYIVFAHNLYSEDEREFQFPSEQKWFIFSGKRLAFIDETVETSTNYGQEDFDFNIEPNEPLSLVPVLSNQEQIASSDLTASPLAQNQAPGSPTAAGTHHGRKEIGTSLPSPSIPRQHHSVSFNLDQDISSPEDALVTWQRPSIFSLGSKRDHRGDSYHQDNSLIHGICHPSLSCLGICEPLQSLTHIFPLRDFREAESIQYYASELAPNFDLYDREKNFARGIIEAVGERPILMGIISNLATKHRESFRIHRSSRSETADRPWCTDCLRELVATNNHMLDGCVVASIVLLRFPALLESLLDVKSPERDRTEVCNILETQAEFLLPRGLHQAAFWAGVRQEIYLAILHQRSTNLCFDRCNIDRSSEEAEDEVWIGRIILHLVDVLEYCFGPQEIDTYATTKYENLIDYSTAWAATRPGSFEPIFIGPPPTDNPFPEVIFLGDCAMEAWNFYHLSRMLLIAHTPALPRMGRSYIAASQSISDEIKSDVQILCGIAETQGNAYCACPGFLARAAILGIVLAGDRFTDRRQQEALLNFLIKTEESSAWPTWSIQQEMKETWGWSPENGG</sequence>
<accession>A0A9W8TQL1</accession>
<comment type="caution">
    <text evidence="3">The sequence shown here is derived from an EMBL/GenBank/DDBJ whole genome shotgun (WGS) entry which is preliminary data.</text>
</comment>
<keyword evidence="4" id="KW-1185">Reference proteome</keyword>
<protein>
    <submittedName>
        <fullName evidence="3">Uncharacterized protein</fullName>
    </submittedName>
</protein>
<evidence type="ECO:0000256" key="2">
    <source>
        <dbReference type="SAM" id="MobiDB-lite"/>
    </source>
</evidence>
<proteinExistence type="predicted"/>
<organism evidence="3 4">
    <name type="scientific">Xylaria arbuscula</name>
    <dbReference type="NCBI Taxonomy" id="114810"/>
    <lineage>
        <taxon>Eukaryota</taxon>
        <taxon>Fungi</taxon>
        <taxon>Dikarya</taxon>
        <taxon>Ascomycota</taxon>
        <taxon>Pezizomycotina</taxon>
        <taxon>Sordariomycetes</taxon>
        <taxon>Xylariomycetidae</taxon>
        <taxon>Xylariales</taxon>
        <taxon>Xylariaceae</taxon>
        <taxon>Xylaria</taxon>
    </lineage>
</organism>
<dbReference type="GO" id="GO:0005634">
    <property type="term" value="C:nucleus"/>
    <property type="evidence" value="ECO:0007669"/>
    <property type="project" value="TreeGrafter"/>
</dbReference>
<feature type="region of interest" description="Disordered" evidence="2">
    <location>
        <begin position="137"/>
        <end position="171"/>
    </location>
</feature>
<evidence type="ECO:0000313" key="4">
    <source>
        <dbReference type="Proteomes" id="UP001148614"/>
    </source>
</evidence>
<dbReference type="EMBL" id="JANPWZ010000081">
    <property type="protein sequence ID" value="KAJ3579578.1"/>
    <property type="molecule type" value="Genomic_DNA"/>
</dbReference>
<evidence type="ECO:0000313" key="3">
    <source>
        <dbReference type="EMBL" id="KAJ3579578.1"/>
    </source>
</evidence>
<dbReference type="Proteomes" id="UP001148614">
    <property type="component" value="Unassembled WGS sequence"/>
</dbReference>
<evidence type="ECO:0000256" key="1">
    <source>
        <dbReference type="ARBA" id="ARBA00023242"/>
    </source>
</evidence>
<dbReference type="AlphaFoldDB" id="A0A9W8TQL1"/>
<dbReference type="GO" id="GO:0045944">
    <property type="term" value="P:positive regulation of transcription by RNA polymerase II"/>
    <property type="evidence" value="ECO:0007669"/>
    <property type="project" value="TreeGrafter"/>
</dbReference>
<reference evidence="3" key="1">
    <citation type="submission" date="2022-07" db="EMBL/GenBank/DDBJ databases">
        <title>Genome Sequence of Xylaria arbuscula.</title>
        <authorList>
            <person name="Buettner E."/>
        </authorList>
    </citation>
    <scope>NUCLEOTIDE SEQUENCE</scope>
    <source>
        <strain evidence="3">VT107</strain>
    </source>
</reference>
<dbReference type="PANTHER" id="PTHR37534:SF2">
    <property type="entry name" value="N-ACETYLTRANSFERASE DOMAIN-CONTAINING PROTEIN"/>
    <property type="match status" value="1"/>
</dbReference>
<dbReference type="GO" id="GO:0000976">
    <property type="term" value="F:transcription cis-regulatory region binding"/>
    <property type="evidence" value="ECO:0007669"/>
    <property type="project" value="TreeGrafter"/>
</dbReference>
<dbReference type="VEuPathDB" id="FungiDB:F4678DRAFT_390776"/>
<keyword evidence="1" id="KW-0539">Nucleus</keyword>
<dbReference type="GO" id="GO:0003700">
    <property type="term" value="F:DNA-binding transcription factor activity"/>
    <property type="evidence" value="ECO:0007669"/>
    <property type="project" value="TreeGrafter"/>
</dbReference>
<gene>
    <name evidence="3" type="ORF">NPX13_g988</name>
</gene>
<name>A0A9W8TQL1_9PEZI</name>